<gene>
    <name evidence="2" type="ORF">VTAP4600_A0924</name>
</gene>
<dbReference type="EMBL" id="LT960611">
    <property type="protein sequence ID" value="SON48903.1"/>
    <property type="molecule type" value="Genomic_DNA"/>
</dbReference>
<reference evidence="2 3" key="1">
    <citation type="submission" date="2017-10" db="EMBL/GenBank/DDBJ databases">
        <authorList>
            <person name="Banno H."/>
            <person name="Chua N.-H."/>
        </authorList>
    </citation>
    <scope>NUCLEOTIDE SEQUENCE [LARGE SCALE GENOMIC DNA]</scope>
    <source>
        <strain evidence="2">Vibrio tapetis CECT4600</strain>
    </source>
</reference>
<dbReference type="PANTHER" id="PTHR33121">
    <property type="entry name" value="CYCLIC DI-GMP PHOSPHODIESTERASE PDEF"/>
    <property type="match status" value="1"/>
</dbReference>
<dbReference type="InterPro" id="IPR000014">
    <property type="entry name" value="PAS"/>
</dbReference>
<dbReference type="InterPro" id="IPR035919">
    <property type="entry name" value="EAL_sf"/>
</dbReference>
<dbReference type="InterPro" id="IPR050706">
    <property type="entry name" value="Cyclic-di-GMP_PDE-like"/>
</dbReference>
<name>A0A2N8ZAK7_9VIBR</name>
<dbReference type="NCBIfam" id="TIGR00229">
    <property type="entry name" value="sensory_box"/>
    <property type="match status" value="1"/>
</dbReference>
<dbReference type="Pfam" id="PF00563">
    <property type="entry name" value="EAL"/>
    <property type="match status" value="1"/>
</dbReference>
<feature type="domain" description="EAL" evidence="1">
    <location>
        <begin position="437"/>
        <end position="692"/>
    </location>
</feature>
<dbReference type="PANTHER" id="PTHR33121:SF79">
    <property type="entry name" value="CYCLIC DI-GMP PHOSPHODIESTERASE PDED-RELATED"/>
    <property type="match status" value="1"/>
</dbReference>
<dbReference type="InterPro" id="IPR046342">
    <property type="entry name" value="CBS_dom_sf"/>
</dbReference>
<dbReference type="SUPFAM" id="SSF54631">
    <property type="entry name" value="CBS-domain pair"/>
    <property type="match status" value="1"/>
</dbReference>
<dbReference type="SMART" id="SM00091">
    <property type="entry name" value="PAS"/>
    <property type="match status" value="1"/>
</dbReference>
<dbReference type="InterPro" id="IPR035965">
    <property type="entry name" value="PAS-like_dom_sf"/>
</dbReference>
<proteinExistence type="predicted"/>
<dbReference type="CDD" id="cd01948">
    <property type="entry name" value="EAL"/>
    <property type="match status" value="1"/>
</dbReference>
<dbReference type="AlphaFoldDB" id="A0A2N8ZAK7"/>
<dbReference type="Pfam" id="PF13426">
    <property type="entry name" value="PAS_9"/>
    <property type="match status" value="1"/>
</dbReference>
<dbReference type="SUPFAM" id="SSF141868">
    <property type="entry name" value="EAL domain-like"/>
    <property type="match status" value="1"/>
</dbReference>
<dbReference type="PROSITE" id="PS50883">
    <property type="entry name" value="EAL"/>
    <property type="match status" value="1"/>
</dbReference>
<dbReference type="Proteomes" id="UP000235828">
    <property type="component" value="Chromosome A"/>
</dbReference>
<evidence type="ECO:0000313" key="2">
    <source>
        <dbReference type="EMBL" id="SON48903.1"/>
    </source>
</evidence>
<dbReference type="KEGG" id="vta:A0924"/>
<protein>
    <submittedName>
        <fullName evidence="2">Putative PAS/EAL family protein</fullName>
    </submittedName>
</protein>
<evidence type="ECO:0000259" key="1">
    <source>
        <dbReference type="PROSITE" id="PS50883"/>
    </source>
</evidence>
<keyword evidence="3" id="KW-1185">Reference proteome</keyword>
<dbReference type="InterPro" id="IPR001633">
    <property type="entry name" value="EAL_dom"/>
</dbReference>
<dbReference type="SUPFAM" id="SSF55785">
    <property type="entry name" value="PYP-like sensor domain (PAS domain)"/>
    <property type="match status" value="1"/>
</dbReference>
<dbReference type="InterPro" id="IPR000644">
    <property type="entry name" value="CBS_dom"/>
</dbReference>
<organism evidence="2 3">
    <name type="scientific">Vibrio tapetis subsp. tapetis</name>
    <dbReference type="NCBI Taxonomy" id="1671868"/>
    <lineage>
        <taxon>Bacteria</taxon>
        <taxon>Pseudomonadati</taxon>
        <taxon>Pseudomonadota</taxon>
        <taxon>Gammaproteobacteria</taxon>
        <taxon>Vibrionales</taxon>
        <taxon>Vibrionaceae</taxon>
        <taxon>Vibrio</taxon>
    </lineage>
</organism>
<accession>A0A2N8ZAK7</accession>
<dbReference type="Pfam" id="PF00571">
    <property type="entry name" value="CBS"/>
    <property type="match status" value="2"/>
</dbReference>
<dbReference type="OrthoDB" id="5643297at2"/>
<sequence length="839" mass="94790">MFLLGISCYDDEGQWMNTTTITTILESMSEGNRHKDTAWYPAVEWSWNLDIDQFDFLNADLSALMQEQEIQTSRDLLALFSDKERRKLVRAFQHAAECATTQSVFCTLSTPISNTLIFSEWIIEKKSENTLGGTVLPIVVLPSLGGMADIFTSIFDNQHHGVVVTDENTHILACNPLFAEKSGYSIRKLLGKKTRMFNAGKHSKSFFKDTWEQVHRKGFWTGTILSKRKNNVIEPQDLTLQKIELSNKKVYYVGYTVDLSDHLYRVADTEHGGIELLTQLPNEIEFSAKLLPLVEEKKADNNIIVMTFLPNLDAESVIEHRVAISNAIAKLDNRFLCGYLKANLFVAALQCPKSERNIESIHAEIRRFFHEIKRHVGDALYPLIIKGKVGVSVLGFDTANPKLLVTHATQAMLEQHSSKGYNINFFDTSIHKEAKRRKKLEDALTVAIKNEDIDVHFQPIVSTSTWRVVKFEALCRFNDIDGEHYSPQELVNLAEELNLITNIDRCVGRQSLQMLKTIRKHYGSDIGITINRSLNTKMSAQQVLNNAMTMIQDSGIEPENVTIELTESAYFASEGDQIEALKALRNIGVKVAIDDFGTGYSSFSYLSHGHFDFMKIDREFVMDIKVGTQNYFIVKTLINLSHTLGVKVIAEGAETIQEIKVLTSLGVDFIQGYFFSKPVPIAQIEQARHYTKNMKLLEPLRVAEQGAGILSLCDFTTPMLEPSAPLADVHRIFSHAKFDALMVVDNERCVGLVDREVYNLHLSPTLGTKIETQKDSVILKRKINQVMKTTFTTLSDETTINDVARLLEKKTPLPWVIADEMGTCLGVVSSQRILEFFIR</sequence>
<dbReference type="Gene3D" id="3.20.20.450">
    <property type="entry name" value="EAL domain"/>
    <property type="match status" value="1"/>
</dbReference>
<dbReference type="Gene3D" id="3.10.580.10">
    <property type="entry name" value="CBS-domain"/>
    <property type="match status" value="1"/>
</dbReference>
<dbReference type="Gene3D" id="3.30.450.20">
    <property type="entry name" value="PAS domain"/>
    <property type="match status" value="1"/>
</dbReference>
<dbReference type="GO" id="GO:0071111">
    <property type="term" value="F:cyclic-guanylate-specific phosphodiesterase activity"/>
    <property type="evidence" value="ECO:0007669"/>
    <property type="project" value="InterPro"/>
</dbReference>
<evidence type="ECO:0000313" key="3">
    <source>
        <dbReference type="Proteomes" id="UP000235828"/>
    </source>
</evidence>
<dbReference type="SMART" id="SM00052">
    <property type="entry name" value="EAL"/>
    <property type="match status" value="1"/>
</dbReference>